<reference evidence="1" key="1">
    <citation type="submission" date="2019-11" db="EMBL/GenBank/DDBJ databases">
        <authorList>
            <person name="Feng L."/>
        </authorList>
    </citation>
    <scope>NUCLEOTIDE SEQUENCE</scope>
    <source>
        <strain evidence="1">AcaccaeLFYP115</strain>
    </source>
</reference>
<evidence type="ECO:0000313" key="1">
    <source>
        <dbReference type="EMBL" id="VYT00730.1"/>
    </source>
</evidence>
<gene>
    <name evidence="1" type="ORF">ACLFYP115_01279</name>
</gene>
<organism evidence="1">
    <name type="scientific">Anaerostipes caccae</name>
    <dbReference type="NCBI Taxonomy" id="105841"/>
    <lineage>
        <taxon>Bacteria</taxon>
        <taxon>Bacillati</taxon>
        <taxon>Bacillota</taxon>
        <taxon>Clostridia</taxon>
        <taxon>Lachnospirales</taxon>
        <taxon>Lachnospiraceae</taxon>
        <taxon>Anaerostipes</taxon>
    </lineage>
</organism>
<dbReference type="RefSeq" id="WP_006566924.1">
    <property type="nucleotide sequence ID" value="NZ_BAABZP010000002.1"/>
</dbReference>
<dbReference type="EMBL" id="CACRSQ010000003">
    <property type="protein sequence ID" value="VYT00730.1"/>
    <property type="molecule type" value="Genomic_DNA"/>
</dbReference>
<sequence>MIEFISNVIGILSDKQADTIIAIIGFMSAAVVAIIGLFGSALTIMLNKRSERKVELRKIKENQYIEFLGSMAEAKIANIKEKHEINKLLSSRIQTIYLIGNKEVQKTLHDFLNIFTTGKVTKDEQNKLYGALIEAMKKDLYGKKEISLESISFTVFSD</sequence>
<name>A0A6N2T5M2_9FIRM</name>
<proteinExistence type="predicted"/>
<protein>
    <submittedName>
        <fullName evidence="1">Uncharacterized protein</fullName>
    </submittedName>
</protein>
<dbReference type="AlphaFoldDB" id="A0A6N2T5M2"/>
<accession>A0A6N2T5M2</accession>